<evidence type="ECO:0000313" key="4">
    <source>
        <dbReference type="EMBL" id="OTN93978.1"/>
    </source>
</evidence>
<feature type="transmembrane region" description="Helical" evidence="1">
    <location>
        <begin position="41"/>
        <end position="60"/>
    </location>
</feature>
<sequence>MPSFEFTLLTILGCTLATWLSRVLPFVLLKKFDLPQPLLEYLSFVPIVIMSALWFSSLFTQNIGHLPQINLENALASVPTLLAAILSKSLLVIVLVGILSLSLIRLL</sequence>
<dbReference type="AlphaFoldDB" id="A0A242J5B9"/>
<feature type="transmembrane region" description="Helical" evidence="1">
    <location>
        <begin position="80"/>
        <end position="104"/>
    </location>
</feature>
<evidence type="ECO:0000313" key="8">
    <source>
        <dbReference type="Proteomes" id="UP000281752"/>
    </source>
</evidence>
<dbReference type="Proteomes" id="UP000275747">
    <property type="component" value="Chromosome"/>
</dbReference>
<dbReference type="EMBL" id="CP033041">
    <property type="protein sequence ID" value="AYM74129.1"/>
    <property type="molecule type" value="Genomic_DNA"/>
</dbReference>
<protein>
    <submittedName>
        <fullName evidence="2">AzlD domain-containing protein</fullName>
    </submittedName>
    <submittedName>
        <fullName evidence="4">Branched-chain amino acid transporter</fullName>
    </submittedName>
</protein>
<evidence type="ECO:0000313" key="5">
    <source>
        <dbReference type="EMBL" id="ROX57670.1"/>
    </source>
</evidence>
<reference evidence="2 7" key="3">
    <citation type="submission" date="2018-10" db="EMBL/GenBank/DDBJ databases">
        <title>Escaping from acidified nitrite in gastric host defense: Transcriptomic basis for resistance to free nitrous acid in Enterococcus faecalis.</title>
        <authorList>
            <person name="Yu Z."/>
            <person name="Shi D."/>
            <person name="Liu W."/>
            <person name="Meng F."/>
        </authorList>
    </citation>
    <scope>NUCLEOTIDE SEQUENCE [LARGE SCALE GENOMIC DNA]</scope>
    <source>
        <strain evidence="2 7">JE1</strain>
    </source>
</reference>
<dbReference type="EMBL" id="NGKW01000003">
    <property type="protein sequence ID" value="OTN93978.1"/>
    <property type="molecule type" value="Genomic_DNA"/>
</dbReference>
<feature type="transmembrane region" description="Helical" evidence="1">
    <location>
        <begin position="6"/>
        <end position="29"/>
    </location>
</feature>
<keyword evidence="1" id="KW-0812">Transmembrane</keyword>
<dbReference type="InterPro" id="IPR008407">
    <property type="entry name" value="Brnchd-chn_aa_trnsp_AzlD"/>
</dbReference>
<evidence type="ECO:0000313" key="3">
    <source>
        <dbReference type="EMBL" id="KAA0689978.1"/>
    </source>
</evidence>
<reference evidence="4 6" key="1">
    <citation type="submission" date="2017-05" db="EMBL/GenBank/DDBJ databases">
        <title>The Genome Sequence of Enterococcus faecium 7H8_DIV0219.</title>
        <authorList>
            <consortium name="The Broad Institute Genomics Platform"/>
            <consortium name="The Broad Institute Genomic Center for Infectious Diseases"/>
            <person name="Earl A."/>
            <person name="Manson A."/>
            <person name="Schwartman J."/>
            <person name="Gilmore M."/>
            <person name="Abouelleil A."/>
            <person name="Cao P."/>
            <person name="Chapman S."/>
            <person name="Cusick C."/>
            <person name="Shea T."/>
            <person name="Young S."/>
            <person name="Neafsey D."/>
            <person name="Nusbaum C."/>
            <person name="Birren B."/>
        </authorList>
    </citation>
    <scope>NUCLEOTIDE SEQUENCE [LARGE SCALE GENOMIC DNA]</scope>
    <source>
        <strain evidence="4 6">7H8_DIV0219</strain>
    </source>
</reference>
<accession>A0A242J5B9</accession>
<reference evidence="3 9" key="2">
    <citation type="submission" date="2018-07" db="EMBL/GenBank/DDBJ databases">
        <title>High quality draft genome sequencing of Enterococcus faecium exhibiting probiotic potential isolated from mucus of freshwater fish.</title>
        <authorList>
            <person name="El-Jeni R."/>
            <person name="Ghedira K."/>
            <person name="Abdelhak S."/>
            <person name="El-Bour M."/>
            <person name="Bouhaouala-Zahar B."/>
        </authorList>
    </citation>
    <scope>NUCLEOTIDE SEQUENCE [LARGE SCALE GENOMIC DNA]</scope>
    <source>
        <strain evidence="3 9">R.A73</strain>
    </source>
</reference>
<organism evidence="4 6">
    <name type="scientific">Enterococcus faecium</name>
    <name type="common">Streptococcus faecium</name>
    <dbReference type="NCBI Taxonomy" id="1352"/>
    <lineage>
        <taxon>Bacteria</taxon>
        <taxon>Bacillati</taxon>
        <taxon>Bacillota</taxon>
        <taxon>Bacilli</taxon>
        <taxon>Lactobacillales</taxon>
        <taxon>Enterococcaceae</taxon>
        <taxon>Enterococcus</taxon>
    </lineage>
</organism>
<reference evidence="5 8" key="4">
    <citation type="submission" date="2018-10" db="EMBL/GenBank/DDBJ databases">
        <title>Genotypes and phenotypes of Enterococci isolated from broiler chickens.</title>
        <authorList>
            <person name="Muhammad A.R."/>
            <person name="Diarra M.S."/>
        </authorList>
    </citation>
    <scope>NUCLEOTIDE SEQUENCE [LARGE SCALE GENOMIC DNA]</scope>
    <source>
        <strain evidence="5 8">P5 C A 35</strain>
    </source>
</reference>
<dbReference type="Proteomes" id="UP000448762">
    <property type="component" value="Unassembled WGS sequence"/>
</dbReference>
<evidence type="ECO:0000313" key="9">
    <source>
        <dbReference type="Proteomes" id="UP000448762"/>
    </source>
</evidence>
<dbReference type="EMBL" id="RKNM01000003">
    <property type="protein sequence ID" value="ROX57670.1"/>
    <property type="molecule type" value="Genomic_DNA"/>
</dbReference>
<dbReference type="Pfam" id="PF05437">
    <property type="entry name" value="AzlD"/>
    <property type="match status" value="1"/>
</dbReference>
<dbReference type="RefSeq" id="WP_002332245.1">
    <property type="nucleotide sequence ID" value="NZ_CABGQB010000006.1"/>
</dbReference>
<dbReference type="Proteomes" id="UP000194885">
    <property type="component" value="Unassembled WGS sequence"/>
</dbReference>
<dbReference type="Proteomes" id="UP000281752">
    <property type="component" value="Unassembled WGS sequence"/>
</dbReference>
<evidence type="ECO:0000313" key="7">
    <source>
        <dbReference type="Proteomes" id="UP000275747"/>
    </source>
</evidence>
<proteinExistence type="predicted"/>
<keyword evidence="1" id="KW-1133">Transmembrane helix</keyword>
<evidence type="ECO:0000256" key="1">
    <source>
        <dbReference type="SAM" id="Phobius"/>
    </source>
</evidence>
<keyword evidence="1" id="KW-0472">Membrane</keyword>
<evidence type="ECO:0000313" key="2">
    <source>
        <dbReference type="EMBL" id="AYM74129.1"/>
    </source>
</evidence>
<name>A0A242J5B9_ENTFC</name>
<dbReference type="EMBL" id="QOVC01000007">
    <property type="protein sequence ID" value="KAA0689978.1"/>
    <property type="molecule type" value="Genomic_DNA"/>
</dbReference>
<evidence type="ECO:0000313" key="6">
    <source>
        <dbReference type="Proteomes" id="UP000194885"/>
    </source>
</evidence>
<gene>
    <name evidence="4" type="ORF">A5810_001857</name>
    <name evidence="2" type="ORF">D9Z05_13225</name>
    <name evidence="3" type="ORF">DTX73_09535</name>
    <name evidence="5" type="ORF">EGW36_03765</name>
</gene>